<dbReference type="RefSeq" id="WP_155083301.1">
    <property type="nucleotide sequence ID" value="NZ_WMIA01000005.1"/>
</dbReference>
<dbReference type="AlphaFoldDB" id="A0A844GPI4"/>
<feature type="domain" description="DDE Tnp4" evidence="5">
    <location>
        <begin position="140"/>
        <end position="289"/>
    </location>
</feature>
<dbReference type="Proteomes" id="UP000437131">
    <property type="component" value="Unassembled WGS sequence"/>
</dbReference>
<reference evidence="7 8" key="1">
    <citation type="submission" date="2019-11" db="EMBL/GenBank/DDBJ databases">
        <title>Isolation of a new High Light Tolerant Cyanobacteria.</title>
        <authorList>
            <person name="Dobson Z."/>
            <person name="Vaughn N."/>
            <person name="Vaughn M."/>
            <person name="Fromme P."/>
            <person name="Mazor Y."/>
        </authorList>
    </citation>
    <scope>NUCLEOTIDE SEQUENCE [LARGE SCALE GENOMIC DNA]</scope>
    <source>
        <strain evidence="7 8">0216</strain>
    </source>
</reference>
<dbReference type="InterPro" id="IPR027805">
    <property type="entry name" value="Transposase_HTH_dom"/>
</dbReference>
<dbReference type="PANTHER" id="PTHR23080">
    <property type="entry name" value="THAP DOMAIN PROTEIN"/>
    <property type="match status" value="1"/>
</dbReference>
<feature type="domain" description="Transposase Helix-turn-helix" evidence="6">
    <location>
        <begin position="62"/>
        <end position="112"/>
    </location>
</feature>
<comment type="caution">
    <text evidence="7">The sequence shown here is derived from an EMBL/GenBank/DDBJ whole genome shotgun (WGS) entry which is preliminary data.</text>
</comment>
<evidence type="ECO:0000313" key="7">
    <source>
        <dbReference type="EMBL" id="MTF38397.1"/>
    </source>
</evidence>
<evidence type="ECO:0000259" key="5">
    <source>
        <dbReference type="Pfam" id="PF13359"/>
    </source>
</evidence>
<sequence length="325" mass="38505">MNNYTWVYIQNHPKETKRLLGINYEQLQQLIDYLKFLEDNENKAQEAKKIRINKSGGGRDDKISKEEQIILTLIYLRHHLNFQLLALMFKISESTAHNIFHKWQKCMESALPCSLLEQVKKSEENLEEMEQILTHYELIVDSEEQEIERSLDYEQQKKHYSGKKKKHTFKNQIICLPRGEDIVDVVAGEQGRKADITIWRENANKFDEKQKFSGDKAYVGEPQIRTPKKKPKNGELTQEEKEQNKEISSERIFVEHLIRIIKVFKVMGERFRLKKEEYESVFLRVCGLVRLRMKTLIIKYQKKKEVGEVIDVLLTHIFSSKLSFS</sequence>
<dbReference type="InterPro" id="IPR027806">
    <property type="entry name" value="HARBI1_dom"/>
</dbReference>
<evidence type="ECO:0000259" key="6">
    <source>
        <dbReference type="Pfam" id="PF13613"/>
    </source>
</evidence>
<organism evidence="7 8">
    <name type="scientific">Cyanobacterium aponinum 0216</name>
    <dbReference type="NCBI Taxonomy" id="2676140"/>
    <lineage>
        <taxon>Bacteria</taxon>
        <taxon>Bacillati</taxon>
        <taxon>Cyanobacteriota</taxon>
        <taxon>Cyanophyceae</taxon>
        <taxon>Oscillatoriophycideae</taxon>
        <taxon>Chroococcales</taxon>
        <taxon>Geminocystaceae</taxon>
        <taxon>Cyanobacterium</taxon>
    </lineage>
</organism>
<gene>
    <name evidence="7" type="ORF">GGC33_05615</name>
</gene>
<name>A0A844GPI4_9CHRO</name>
<accession>A0A844GPI4</accession>
<feature type="coiled-coil region" evidence="3">
    <location>
        <begin position="119"/>
        <end position="146"/>
    </location>
</feature>
<proteinExistence type="predicted"/>
<protein>
    <submittedName>
        <fullName evidence="7">Transposase</fullName>
    </submittedName>
</protein>
<feature type="region of interest" description="Disordered" evidence="4">
    <location>
        <begin position="217"/>
        <end position="243"/>
    </location>
</feature>
<dbReference type="Pfam" id="PF13613">
    <property type="entry name" value="HTH_Tnp_4"/>
    <property type="match status" value="1"/>
</dbReference>
<keyword evidence="2" id="KW-0479">Metal-binding</keyword>
<dbReference type="GO" id="GO:0046872">
    <property type="term" value="F:metal ion binding"/>
    <property type="evidence" value="ECO:0007669"/>
    <property type="project" value="UniProtKB-KW"/>
</dbReference>
<keyword evidence="3" id="KW-0175">Coiled coil</keyword>
<evidence type="ECO:0000256" key="3">
    <source>
        <dbReference type="SAM" id="Coils"/>
    </source>
</evidence>
<evidence type="ECO:0000256" key="4">
    <source>
        <dbReference type="SAM" id="MobiDB-lite"/>
    </source>
</evidence>
<evidence type="ECO:0000256" key="1">
    <source>
        <dbReference type="ARBA" id="ARBA00001968"/>
    </source>
</evidence>
<evidence type="ECO:0000256" key="2">
    <source>
        <dbReference type="ARBA" id="ARBA00022723"/>
    </source>
</evidence>
<comment type="cofactor">
    <cofactor evidence="1">
        <name>a divalent metal cation</name>
        <dbReference type="ChEBI" id="CHEBI:60240"/>
    </cofactor>
</comment>
<evidence type="ECO:0000313" key="8">
    <source>
        <dbReference type="Proteomes" id="UP000437131"/>
    </source>
</evidence>
<dbReference type="EMBL" id="WMIA01000005">
    <property type="protein sequence ID" value="MTF38397.1"/>
    <property type="molecule type" value="Genomic_DNA"/>
</dbReference>
<dbReference type="Pfam" id="PF13359">
    <property type="entry name" value="DDE_Tnp_4"/>
    <property type="match status" value="1"/>
</dbReference>